<keyword evidence="7" id="KW-0175">Coiled coil</keyword>
<accession>A0A835HCZ2</accession>
<evidence type="ECO:0000256" key="4">
    <source>
        <dbReference type="ARBA" id="ARBA00014130"/>
    </source>
</evidence>
<dbReference type="PANTHER" id="PTHR21470:SF2">
    <property type="entry name" value="RAB6-INTERACTING GOLGIN"/>
    <property type="match status" value="1"/>
</dbReference>
<comment type="caution">
    <text evidence="9">The sequence shown here is derived from an EMBL/GenBank/DDBJ whole genome shotgun (WGS) entry which is preliminary data.</text>
</comment>
<sequence length="238" mass="27629">MSKGPTAFFSYNVLALTALKFCVVIKKASWLEKFKASLACIEPATEKSRREIKRDLKKARRKFVQADMQTQKMLEQQQSQIEGVNTGGNNSSRESQMSEDKDEEMTKSALTTFRAKEEEIEKKKLEVREKVRAQLGRVEEETKRLAVIREELEALTDPMRKDVSVVRKKIDAINRELKPLGQSCQKKEKEYKEVLEAFNEKNKEKAQLITRLMELVGESERMRMKKLEELSKNIDSLH</sequence>
<dbReference type="Proteomes" id="UP000631114">
    <property type="component" value="Unassembled WGS sequence"/>
</dbReference>
<evidence type="ECO:0000256" key="1">
    <source>
        <dbReference type="ARBA" id="ARBA00004496"/>
    </source>
</evidence>
<dbReference type="Pfam" id="PF04949">
    <property type="entry name" value="Transcrip_act"/>
    <property type="match status" value="1"/>
</dbReference>
<feature type="region of interest" description="Disordered" evidence="8">
    <location>
        <begin position="72"/>
        <end position="108"/>
    </location>
</feature>
<comment type="similarity">
    <text evidence="3">Belongs to the GORAB family.</text>
</comment>
<name>A0A835HCZ2_9MAGN</name>
<dbReference type="PANTHER" id="PTHR21470">
    <property type="entry name" value="RAB6-INTERACTING PROTEIN GORAB"/>
    <property type="match status" value="1"/>
</dbReference>
<proteinExistence type="inferred from homology"/>
<keyword evidence="6" id="KW-0333">Golgi apparatus</keyword>
<reference evidence="9 10" key="1">
    <citation type="submission" date="2020-10" db="EMBL/GenBank/DDBJ databases">
        <title>The Coptis chinensis genome and diversification of protoberbering-type alkaloids.</title>
        <authorList>
            <person name="Wang B."/>
            <person name="Shu S."/>
            <person name="Song C."/>
            <person name="Liu Y."/>
        </authorList>
    </citation>
    <scope>NUCLEOTIDE SEQUENCE [LARGE SCALE GENOMIC DNA]</scope>
    <source>
        <strain evidence="9">HL-2020</strain>
        <tissue evidence="9">Leaf</tissue>
    </source>
</reference>
<keyword evidence="10" id="KW-1185">Reference proteome</keyword>
<dbReference type="EMBL" id="JADFTS010000007">
    <property type="protein sequence ID" value="KAF9596820.1"/>
    <property type="molecule type" value="Genomic_DNA"/>
</dbReference>
<evidence type="ECO:0000256" key="8">
    <source>
        <dbReference type="SAM" id="MobiDB-lite"/>
    </source>
</evidence>
<evidence type="ECO:0000256" key="2">
    <source>
        <dbReference type="ARBA" id="ARBA00004555"/>
    </source>
</evidence>
<keyword evidence="5" id="KW-0963">Cytoplasm</keyword>
<organism evidence="9 10">
    <name type="scientific">Coptis chinensis</name>
    <dbReference type="NCBI Taxonomy" id="261450"/>
    <lineage>
        <taxon>Eukaryota</taxon>
        <taxon>Viridiplantae</taxon>
        <taxon>Streptophyta</taxon>
        <taxon>Embryophyta</taxon>
        <taxon>Tracheophyta</taxon>
        <taxon>Spermatophyta</taxon>
        <taxon>Magnoliopsida</taxon>
        <taxon>Ranunculales</taxon>
        <taxon>Ranunculaceae</taxon>
        <taxon>Coptidoideae</taxon>
        <taxon>Coptis</taxon>
    </lineage>
</organism>
<evidence type="ECO:0000256" key="3">
    <source>
        <dbReference type="ARBA" id="ARBA00005599"/>
    </source>
</evidence>
<feature type="compositionally biased region" description="Polar residues" evidence="8">
    <location>
        <begin position="72"/>
        <end position="95"/>
    </location>
</feature>
<evidence type="ECO:0000256" key="5">
    <source>
        <dbReference type="ARBA" id="ARBA00022490"/>
    </source>
</evidence>
<dbReference type="OrthoDB" id="1921288at2759"/>
<evidence type="ECO:0000256" key="6">
    <source>
        <dbReference type="ARBA" id="ARBA00023034"/>
    </source>
</evidence>
<dbReference type="InterPro" id="IPR007033">
    <property type="entry name" value="GORAB"/>
</dbReference>
<evidence type="ECO:0000313" key="10">
    <source>
        <dbReference type="Proteomes" id="UP000631114"/>
    </source>
</evidence>
<evidence type="ECO:0000313" key="9">
    <source>
        <dbReference type="EMBL" id="KAF9596820.1"/>
    </source>
</evidence>
<dbReference type="AlphaFoldDB" id="A0A835HCZ2"/>
<protein>
    <recommendedName>
        <fullName evidence="4">RAB6-interacting golgin</fullName>
    </recommendedName>
</protein>
<gene>
    <name evidence="9" type="ORF">IFM89_013606</name>
</gene>
<evidence type="ECO:0000256" key="7">
    <source>
        <dbReference type="ARBA" id="ARBA00023054"/>
    </source>
</evidence>
<comment type="subcellular location">
    <subcellularLocation>
        <location evidence="1">Cytoplasm</location>
    </subcellularLocation>
    <subcellularLocation>
        <location evidence="2">Golgi apparatus</location>
    </subcellularLocation>
</comment>
<dbReference type="GO" id="GO:0005794">
    <property type="term" value="C:Golgi apparatus"/>
    <property type="evidence" value="ECO:0007669"/>
    <property type="project" value="UniProtKB-SubCell"/>
</dbReference>